<dbReference type="EMBL" id="MN013084">
    <property type="protein sequence ID" value="QEG13273.1"/>
    <property type="molecule type" value="Genomic_DNA"/>
</dbReference>
<sequence>MLNIKAIQMTKKTKLTEDQKVQIRETLKPILARGESQVVFEKVDGTIRSLRCTRDHDIIPSDLVESTGSQVSRKESTEAIPVWDTEKHAWRSFKLDSIVSVNGVKVEHLLKLVQVKG</sequence>
<dbReference type="Pfam" id="PF10902">
    <property type="entry name" value="WYL_2"/>
    <property type="match status" value="1"/>
</dbReference>
<accession>A0A5B9NQS0</accession>
<evidence type="ECO:0000313" key="1">
    <source>
        <dbReference type="EMBL" id="QEG13273.1"/>
    </source>
</evidence>
<reference evidence="1 2" key="1">
    <citation type="submission" date="2019-04" db="EMBL/GenBank/DDBJ databases">
        <authorList>
            <person name="Anderson K.J."/>
            <person name="Thurgood T.L."/>
            <person name="Sharma R."/>
            <person name="Arens D.K."/>
            <person name="Kruger J.L."/>
            <person name="Thompson D.W."/>
            <person name="Casjens S."/>
            <person name="Grose J.H."/>
        </authorList>
    </citation>
    <scope>NUCLEOTIDE SEQUENCE [LARGE SCALE GENOMIC DNA]</scope>
</reference>
<proteinExistence type="predicted"/>
<name>A0A5B9NQS0_9CAUD</name>
<dbReference type="Proteomes" id="UP000325316">
    <property type="component" value="Segment"/>
</dbReference>
<evidence type="ECO:0000313" key="2">
    <source>
        <dbReference type="Proteomes" id="UP000325316"/>
    </source>
</evidence>
<protein>
    <submittedName>
        <fullName evidence="1">Putative tail fiber protein</fullName>
    </submittedName>
</protein>
<organism evidence="1 2">
    <name type="scientific">Klebsiella phage vB_KaeM_KaAlpha</name>
    <dbReference type="NCBI Taxonomy" id="2591367"/>
    <lineage>
        <taxon>Viruses</taxon>
        <taxon>Duplodnaviria</taxon>
        <taxon>Heunggongvirae</taxon>
        <taxon>Uroviricota</taxon>
        <taxon>Caudoviricetes</taxon>
        <taxon>Pantevenvirales</taxon>
        <taxon>Straboviridae</taxon>
        <taxon>Tevenvirinae</taxon>
        <taxon>Karamvirus</taxon>
        <taxon>Karamvirus pg7</taxon>
    </lineage>
</organism>
<dbReference type="InterPro" id="IPR024401">
    <property type="entry name" value="WYL_prot"/>
</dbReference>
<gene>
    <name evidence="1" type="ORF">KAALPHA_255</name>
</gene>